<reference evidence="5 6" key="1">
    <citation type="journal article" date="2024" name="Genome Biol. Evol.">
        <title>Chromosome-level genome assembly of the viviparous eelpout Zoarces viviparus.</title>
        <authorList>
            <person name="Fuhrmann N."/>
            <person name="Brasseur M.V."/>
            <person name="Bakowski C.E."/>
            <person name="Podsiadlowski L."/>
            <person name="Prost S."/>
            <person name="Krehenwinkel H."/>
            <person name="Mayer C."/>
        </authorList>
    </citation>
    <scope>NUCLEOTIDE SEQUENCE [LARGE SCALE GENOMIC DNA]</scope>
    <source>
        <strain evidence="5">NO-MEL_2022_Ind0_liver</strain>
    </source>
</reference>
<dbReference type="PANTHER" id="PTHR44969">
    <property type="entry name" value="CELL SURFACE A33 ANTIGEN"/>
    <property type="match status" value="1"/>
</dbReference>
<dbReference type="Pfam" id="PF07686">
    <property type="entry name" value="V-set"/>
    <property type="match status" value="1"/>
</dbReference>
<feature type="domain" description="Ig-like" evidence="4">
    <location>
        <begin position="25"/>
        <end position="140"/>
    </location>
</feature>
<dbReference type="InterPro" id="IPR013106">
    <property type="entry name" value="Ig_V-set"/>
</dbReference>
<comment type="caution">
    <text evidence="5">The sequence shown here is derived from an EMBL/GenBank/DDBJ whole genome shotgun (WGS) entry which is preliminary data.</text>
</comment>
<dbReference type="InterPro" id="IPR036179">
    <property type="entry name" value="Ig-like_dom_sf"/>
</dbReference>
<dbReference type="InterPro" id="IPR013783">
    <property type="entry name" value="Ig-like_fold"/>
</dbReference>
<dbReference type="Pfam" id="PF13927">
    <property type="entry name" value="Ig_3"/>
    <property type="match status" value="1"/>
</dbReference>
<feature type="region of interest" description="Disordered" evidence="1">
    <location>
        <begin position="289"/>
        <end position="465"/>
    </location>
</feature>
<keyword evidence="3" id="KW-0732">Signal</keyword>
<dbReference type="PANTHER" id="PTHR44969:SF1">
    <property type="entry name" value="CELL SURFACE A33 ANTIGEN"/>
    <property type="match status" value="1"/>
</dbReference>
<proteinExistence type="predicted"/>
<feature type="transmembrane region" description="Helical" evidence="2">
    <location>
        <begin position="247"/>
        <end position="268"/>
    </location>
</feature>
<dbReference type="InterPro" id="IPR003599">
    <property type="entry name" value="Ig_sub"/>
</dbReference>
<organism evidence="5 6">
    <name type="scientific">Zoarces viviparus</name>
    <name type="common">Viviparous eelpout</name>
    <name type="synonym">Blennius viviparus</name>
    <dbReference type="NCBI Taxonomy" id="48416"/>
    <lineage>
        <taxon>Eukaryota</taxon>
        <taxon>Metazoa</taxon>
        <taxon>Chordata</taxon>
        <taxon>Craniata</taxon>
        <taxon>Vertebrata</taxon>
        <taxon>Euteleostomi</taxon>
        <taxon>Actinopterygii</taxon>
        <taxon>Neopterygii</taxon>
        <taxon>Teleostei</taxon>
        <taxon>Neoteleostei</taxon>
        <taxon>Acanthomorphata</taxon>
        <taxon>Eupercaria</taxon>
        <taxon>Perciformes</taxon>
        <taxon>Cottioidei</taxon>
        <taxon>Zoarcales</taxon>
        <taxon>Zoarcidae</taxon>
        <taxon>Zoarcinae</taxon>
        <taxon>Zoarces</taxon>
    </lineage>
</organism>
<dbReference type="Gene3D" id="2.60.40.10">
    <property type="entry name" value="Immunoglobulins"/>
    <property type="match status" value="2"/>
</dbReference>
<dbReference type="InterPro" id="IPR007110">
    <property type="entry name" value="Ig-like_dom"/>
</dbReference>
<evidence type="ECO:0000256" key="1">
    <source>
        <dbReference type="SAM" id="MobiDB-lite"/>
    </source>
</evidence>
<evidence type="ECO:0000313" key="6">
    <source>
        <dbReference type="Proteomes" id="UP001488805"/>
    </source>
</evidence>
<evidence type="ECO:0000313" key="5">
    <source>
        <dbReference type="EMBL" id="KAK9537795.1"/>
    </source>
</evidence>
<name>A0AAW1FU84_ZOAVI</name>
<keyword evidence="6" id="KW-1185">Reference proteome</keyword>
<evidence type="ECO:0000256" key="2">
    <source>
        <dbReference type="SAM" id="Phobius"/>
    </source>
</evidence>
<dbReference type="EMBL" id="JBCEZU010000034">
    <property type="protein sequence ID" value="KAK9537795.1"/>
    <property type="molecule type" value="Genomic_DNA"/>
</dbReference>
<evidence type="ECO:0000256" key="3">
    <source>
        <dbReference type="SAM" id="SignalP"/>
    </source>
</evidence>
<dbReference type="AlphaFoldDB" id="A0AAW1FU84"/>
<accession>A0AAW1FU84</accession>
<keyword evidence="2" id="KW-0812">Transmembrane</keyword>
<sequence>MTTKRQFGWRKLFLIVTVLRCCWSLQVSISEKGYEVARGGDITLTCSFIPARPVTNALVLTWEGYPDNTGEPMLLVATYFINNPIDIAPNYEGRAFMEVDLDRQVSTLRLTKVNMQDNRSYQCSVMIPNDDEGTTSATTSLLVLVPPSKPICMIQGEAAYWHNITLTCMSDEGSPTPLYEWTGYSVENVRRQFPPKTTEKDGALSLFNISRDTSGFYICTSTNRIGSNSCNFTLAVTPGSMNAGSTAAIIGGVLAGLVLLGILIFCYCKKKGKKDKYAEGVPKEAAFYDRDAPEAGEQYSDDKLNSETKAVDQHEDKDVVPRNNYVVSSKLEDDQHSYNSGKEKNDGKGSDVDSQRYKDSQHDHRRGSRDNLDDERDRYGGSRDRLDEKRDAHRGSRDHLDDQRDAHRGSRDRLDDQRDAYRGSRDRLDDQRDAHRGSRDRLDERRDRGSRDRLDYIDDQNRNRY</sequence>
<evidence type="ECO:0000259" key="4">
    <source>
        <dbReference type="PROSITE" id="PS50835"/>
    </source>
</evidence>
<dbReference type="GO" id="GO:0005886">
    <property type="term" value="C:plasma membrane"/>
    <property type="evidence" value="ECO:0007669"/>
    <property type="project" value="InterPro"/>
</dbReference>
<dbReference type="SUPFAM" id="SSF48726">
    <property type="entry name" value="Immunoglobulin"/>
    <property type="match status" value="2"/>
</dbReference>
<feature type="domain" description="Ig-like" evidence="4">
    <location>
        <begin position="146"/>
        <end position="237"/>
    </location>
</feature>
<gene>
    <name evidence="5" type="ORF">VZT92_005376</name>
</gene>
<feature type="compositionally biased region" description="Basic and acidic residues" evidence="1">
    <location>
        <begin position="330"/>
        <end position="465"/>
    </location>
</feature>
<feature type="compositionally biased region" description="Basic and acidic residues" evidence="1">
    <location>
        <begin position="300"/>
        <end position="320"/>
    </location>
</feature>
<dbReference type="InterPro" id="IPR042474">
    <property type="entry name" value="A33"/>
</dbReference>
<feature type="signal peptide" evidence="3">
    <location>
        <begin position="1"/>
        <end position="24"/>
    </location>
</feature>
<dbReference type="PROSITE" id="PS50835">
    <property type="entry name" value="IG_LIKE"/>
    <property type="match status" value="2"/>
</dbReference>
<keyword evidence="2" id="KW-1133">Transmembrane helix</keyword>
<dbReference type="SMART" id="SM00409">
    <property type="entry name" value="IG"/>
    <property type="match status" value="2"/>
</dbReference>
<keyword evidence="2" id="KW-0472">Membrane</keyword>
<protein>
    <recommendedName>
        <fullName evidence="4">Ig-like domain-containing protein</fullName>
    </recommendedName>
</protein>
<dbReference type="Proteomes" id="UP001488805">
    <property type="component" value="Unassembled WGS sequence"/>
</dbReference>
<feature type="chain" id="PRO_5043934633" description="Ig-like domain-containing protein" evidence="3">
    <location>
        <begin position="25"/>
        <end position="465"/>
    </location>
</feature>